<name>A0ABQ5QFF2_9BACT</name>
<feature type="signal peptide" evidence="3">
    <location>
        <begin position="1"/>
        <end position="17"/>
    </location>
</feature>
<reference evidence="5 6" key="1">
    <citation type="journal article" date="2023" name="Antonie Van Leeuwenhoek">
        <title>Mesoterricola silvestris gen. nov., sp. nov., Mesoterricola sediminis sp. nov., Geothrix oryzae sp. nov., Geothrix edaphica sp. nov., Geothrix rubra sp. nov., and Geothrix limicola sp. nov., six novel members of Acidobacteriota isolated from soils.</title>
        <authorList>
            <person name="Itoh H."/>
            <person name="Sugisawa Y."/>
            <person name="Mise K."/>
            <person name="Xu Z."/>
            <person name="Kuniyasu M."/>
            <person name="Ushijima N."/>
            <person name="Kawano K."/>
            <person name="Kobayashi E."/>
            <person name="Shiratori Y."/>
            <person name="Masuda Y."/>
            <person name="Senoo K."/>
        </authorList>
    </citation>
    <scope>NUCLEOTIDE SEQUENCE [LARGE SCALE GENOMIC DNA]</scope>
    <source>
        <strain evidence="5 6">Red804</strain>
    </source>
</reference>
<accession>A0ABQ5QFF2</accession>
<keyword evidence="3" id="KW-0732">Signal</keyword>
<dbReference type="RefSeq" id="WP_285574887.1">
    <property type="nucleotide sequence ID" value="NZ_BSDE01000003.1"/>
</dbReference>
<keyword evidence="2" id="KW-0812">Transmembrane</keyword>
<protein>
    <recommendedName>
        <fullName evidence="4">DUF4124 domain-containing protein</fullName>
    </recommendedName>
</protein>
<dbReference type="Proteomes" id="UP001165069">
    <property type="component" value="Unassembled WGS sequence"/>
</dbReference>
<keyword evidence="2" id="KW-1133">Transmembrane helix</keyword>
<feature type="chain" id="PRO_5045317748" description="DUF4124 domain-containing protein" evidence="3">
    <location>
        <begin position="18"/>
        <end position="252"/>
    </location>
</feature>
<feature type="transmembrane region" description="Helical" evidence="2">
    <location>
        <begin position="161"/>
        <end position="182"/>
    </location>
</feature>
<feature type="region of interest" description="Disordered" evidence="1">
    <location>
        <begin position="42"/>
        <end position="89"/>
    </location>
</feature>
<evidence type="ECO:0000259" key="4">
    <source>
        <dbReference type="Pfam" id="PF13511"/>
    </source>
</evidence>
<organism evidence="5 6">
    <name type="scientific">Geothrix limicola</name>
    <dbReference type="NCBI Taxonomy" id="2927978"/>
    <lineage>
        <taxon>Bacteria</taxon>
        <taxon>Pseudomonadati</taxon>
        <taxon>Acidobacteriota</taxon>
        <taxon>Holophagae</taxon>
        <taxon>Holophagales</taxon>
        <taxon>Holophagaceae</taxon>
        <taxon>Geothrix</taxon>
    </lineage>
</organism>
<gene>
    <name evidence="5" type="ORF">GETHLI_20720</name>
</gene>
<keyword evidence="2" id="KW-0472">Membrane</keyword>
<evidence type="ECO:0000313" key="6">
    <source>
        <dbReference type="Proteomes" id="UP001165069"/>
    </source>
</evidence>
<comment type="caution">
    <text evidence="5">The sequence shown here is derived from an EMBL/GenBank/DDBJ whole genome shotgun (WGS) entry which is preliminary data.</text>
</comment>
<evidence type="ECO:0000256" key="2">
    <source>
        <dbReference type="SAM" id="Phobius"/>
    </source>
</evidence>
<evidence type="ECO:0000313" key="5">
    <source>
        <dbReference type="EMBL" id="GLH73570.1"/>
    </source>
</evidence>
<evidence type="ECO:0000256" key="1">
    <source>
        <dbReference type="SAM" id="MobiDB-lite"/>
    </source>
</evidence>
<evidence type="ECO:0000256" key="3">
    <source>
        <dbReference type="SAM" id="SignalP"/>
    </source>
</evidence>
<feature type="domain" description="DUF4124" evidence="4">
    <location>
        <begin position="20"/>
        <end position="64"/>
    </location>
</feature>
<dbReference type="Pfam" id="PF13511">
    <property type="entry name" value="DUF4124"/>
    <property type="match status" value="1"/>
</dbReference>
<dbReference type="InterPro" id="IPR025392">
    <property type="entry name" value="DUF4124"/>
</dbReference>
<feature type="transmembrane region" description="Helical" evidence="2">
    <location>
        <begin position="128"/>
        <end position="149"/>
    </location>
</feature>
<feature type="compositionally biased region" description="Basic and acidic residues" evidence="1">
    <location>
        <begin position="60"/>
        <end position="80"/>
    </location>
</feature>
<dbReference type="EMBL" id="BSDE01000003">
    <property type="protein sequence ID" value="GLH73570.1"/>
    <property type="molecule type" value="Genomic_DNA"/>
</dbReference>
<sequence>MSLASAGLLALVLLAQAHPAAPAQPRLYRWRDTAGQVHITTTRPPADAEILEGPQAPAVEPEKAIRPDKVRRSEDRDGHRQPQLSPAQQQAWEAIDHRLTEARAGGDKQTIEAVADALFSHCLWGNGLWIMPAVPLLSVALMGLLGWWLALGLRSGPRIPLIAGFLLLGFGFGHLLLNLFLYQPQAVRLRQNLELLEHHLGTSRDLRDAQRTLLQQRYQAMEEAAEPLQAPWRFPAEVEALRAAMKQVMVEP</sequence>
<proteinExistence type="predicted"/>
<keyword evidence="6" id="KW-1185">Reference proteome</keyword>